<gene>
    <name evidence="9" type="ordered locus">Halhy_5838</name>
</gene>
<evidence type="ECO:0000259" key="7">
    <source>
        <dbReference type="Pfam" id="PF07980"/>
    </source>
</evidence>
<feature type="domain" description="SusD-like N-terminal" evidence="8">
    <location>
        <begin position="97"/>
        <end position="217"/>
    </location>
</feature>
<dbReference type="CDD" id="cd08977">
    <property type="entry name" value="SusD"/>
    <property type="match status" value="1"/>
</dbReference>
<sequence>MRFWKQLFGPCLFFVCSACADILDKEPIGILDTSSYFKTAQDAEQAVNAAYNALLFNNENNNFYWGLGVIASDEAVVGGDGSRPGLTEFDFLTHTPRTQELNDLWKLNYNGITQCNTVLDKVPLIEMDAAVKSRIVAEAQFLRAYYYFILTQVFGDVPLITRLLPPAELKIPRTPLREVQAQILMDCENAALVLPLSYPATSLGRATKGAALALAAKTKIYQKDWAGALDYIQKIKALGIYKLMPDFRDNFRKNTQNNSESVWEIQHSNLQLGVGNSLNQWWASKKYGGGYGFAEVTKELVDAFETGDPRLKFTVARNRDDYFGVTYFASFSSTQYSPLKYLQSDQEATQKADGDINYTAIRYAEVLLWEAEAQAELNNIPAAKIPLEELRARARAQSTTPATALPPVSATDKAALLTAIRHERQVELAFEMHRFFDIVRWGLAPQYLSNFKVGKHELWPLPQTELDLNPFLVQNPGY</sequence>
<dbReference type="RefSeq" id="WP_013768189.1">
    <property type="nucleotide sequence ID" value="NC_015510.1"/>
</dbReference>
<reference key="2">
    <citation type="submission" date="2011-04" db="EMBL/GenBank/DDBJ databases">
        <title>Complete sequence of chromosome of Haliscomenobacter hydrossis DSM 1100.</title>
        <authorList>
            <consortium name="US DOE Joint Genome Institute (JGI-PGF)"/>
            <person name="Lucas S."/>
            <person name="Han J."/>
            <person name="Lapidus A."/>
            <person name="Bruce D."/>
            <person name="Goodwin L."/>
            <person name="Pitluck S."/>
            <person name="Peters L."/>
            <person name="Kyrpides N."/>
            <person name="Mavromatis K."/>
            <person name="Ivanova N."/>
            <person name="Ovchinnikova G."/>
            <person name="Pagani I."/>
            <person name="Daligault H."/>
            <person name="Detter J.C."/>
            <person name="Han C."/>
            <person name="Land M."/>
            <person name="Hauser L."/>
            <person name="Markowitz V."/>
            <person name="Cheng J.-F."/>
            <person name="Hugenholtz P."/>
            <person name="Woyke T."/>
            <person name="Wu D."/>
            <person name="Verbarg S."/>
            <person name="Frueling A."/>
            <person name="Brambilla E."/>
            <person name="Klenk H.-P."/>
            <person name="Eisen J.A."/>
        </authorList>
    </citation>
    <scope>NUCLEOTIDE SEQUENCE</scope>
    <source>
        <strain>DSM 1100</strain>
    </source>
</reference>
<dbReference type="EMBL" id="CP002691">
    <property type="protein sequence ID" value="AEE53661.1"/>
    <property type="molecule type" value="Genomic_DNA"/>
</dbReference>
<evidence type="ECO:0000313" key="10">
    <source>
        <dbReference type="Proteomes" id="UP000008461"/>
    </source>
</evidence>
<dbReference type="Proteomes" id="UP000008461">
    <property type="component" value="Chromosome"/>
</dbReference>
<keyword evidence="3 6" id="KW-0732">Signal</keyword>
<dbReference type="GO" id="GO:0009279">
    <property type="term" value="C:cell outer membrane"/>
    <property type="evidence" value="ECO:0007669"/>
    <property type="project" value="UniProtKB-SubCell"/>
</dbReference>
<dbReference type="Pfam" id="PF14322">
    <property type="entry name" value="SusD-like_3"/>
    <property type="match status" value="1"/>
</dbReference>
<dbReference type="AlphaFoldDB" id="F4KY36"/>
<keyword evidence="5" id="KW-0998">Cell outer membrane</keyword>
<organism evidence="9 10">
    <name type="scientific">Haliscomenobacter hydrossis (strain ATCC 27775 / DSM 1100 / LMG 10767 / O)</name>
    <dbReference type="NCBI Taxonomy" id="760192"/>
    <lineage>
        <taxon>Bacteria</taxon>
        <taxon>Pseudomonadati</taxon>
        <taxon>Bacteroidota</taxon>
        <taxon>Saprospiria</taxon>
        <taxon>Saprospirales</taxon>
        <taxon>Haliscomenobacteraceae</taxon>
        <taxon>Haliscomenobacter</taxon>
    </lineage>
</organism>
<feature type="chain" id="PRO_5003310397" evidence="6">
    <location>
        <begin position="21"/>
        <end position="478"/>
    </location>
</feature>
<evidence type="ECO:0000256" key="5">
    <source>
        <dbReference type="ARBA" id="ARBA00023237"/>
    </source>
</evidence>
<dbReference type="KEGG" id="hhy:Halhy_5838"/>
<dbReference type="STRING" id="760192.Halhy_5838"/>
<evidence type="ECO:0000313" key="9">
    <source>
        <dbReference type="EMBL" id="AEE53661.1"/>
    </source>
</evidence>
<comment type="subcellular location">
    <subcellularLocation>
        <location evidence="1">Cell outer membrane</location>
    </subcellularLocation>
</comment>
<evidence type="ECO:0000256" key="6">
    <source>
        <dbReference type="SAM" id="SignalP"/>
    </source>
</evidence>
<evidence type="ECO:0000256" key="1">
    <source>
        <dbReference type="ARBA" id="ARBA00004442"/>
    </source>
</evidence>
<dbReference type="InterPro" id="IPR011990">
    <property type="entry name" value="TPR-like_helical_dom_sf"/>
</dbReference>
<dbReference type="HOGENOM" id="CLU_015553_1_4_10"/>
<dbReference type="Pfam" id="PF07980">
    <property type="entry name" value="SusD_RagB"/>
    <property type="match status" value="1"/>
</dbReference>
<name>F4KY36_HALH1</name>
<evidence type="ECO:0000259" key="8">
    <source>
        <dbReference type="Pfam" id="PF14322"/>
    </source>
</evidence>
<protein>
    <submittedName>
        <fullName evidence="9">RagB/SusD domain-containing protein</fullName>
    </submittedName>
</protein>
<keyword evidence="4" id="KW-0472">Membrane</keyword>
<dbReference type="Gene3D" id="1.25.40.390">
    <property type="match status" value="1"/>
</dbReference>
<dbReference type="SUPFAM" id="SSF48452">
    <property type="entry name" value="TPR-like"/>
    <property type="match status" value="1"/>
</dbReference>
<proteinExistence type="inferred from homology"/>
<comment type="similarity">
    <text evidence="2">Belongs to the SusD family.</text>
</comment>
<dbReference type="InterPro" id="IPR033985">
    <property type="entry name" value="SusD-like_N"/>
</dbReference>
<feature type="domain" description="RagB/SusD" evidence="7">
    <location>
        <begin position="260"/>
        <end position="452"/>
    </location>
</feature>
<keyword evidence="10" id="KW-1185">Reference proteome</keyword>
<dbReference type="InterPro" id="IPR012944">
    <property type="entry name" value="SusD_RagB_dom"/>
</dbReference>
<reference evidence="9 10" key="1">
    <citation type="journal article" date="2011" name="Stand. Genomic Sci.">
        <title>Complete genome sequence of Haliscomenobacter hydrossis type strain (O).</title>
        <authorList>
            <consortium name="US DOE Joint Genome Institute (JGI-PGF)"/>
            <person name="Daligault H."/>
            <person name="Lapidus A."/>
            <person name="Zeytun A."/>
            <person name="Nolan M."/>
            <person name="Lucas S."/>
            <person name="Del Rio T.G."/>
            <person name="Tice H."/>
            <person name="Cheng J.F."/>
            <person name="Tapia R."/>
            <person name="Han C."/>
            <person name="Goodwin L."/>
            <person name="Pitluck S."/>
            <person name="Liolios K."/>
            <person name="Pagani I."/>
            <person name="Ivanova N."/>
            <person name="Huntemann M."/>
            <person name="Mavromatis K."/>
            <person name="Mikhailova N."/>
            <person name="Pati A."/>
            <person name="Chen A."/>
            <person name="Palaniappan K."/>
            <person name="Land M."/>
            <person name="Hauser L."/>
            <person name="Brambilla E.M."/>
            <person name="Rohde M."/>
            <person name="Verbarg S."/>
            <person name="Goker M."/>
            <person name="Bristow J."/>
            <person name="Eisen J.A."/>
            <person name="Markowitz V."/>
            <person name="Hugenholtz P."/>
            <person name="Kyrpides N.C."/>
            <person name="Klenk H.P."/>
            <person name="Woyke T."/>
        </authorList>
    </citation>
    <scope>NUCLEOTIDE SEQUENCE [LARGE SCALE GENOMIC DNA]</scope>
    <source>
        <strain evidence="10">ATCC 27775 / DSM 1100 / LMG 10767 / O</strain>
    </source>
</reference>
<evidence type="ECO:0000256" key="3">
    <source>
        <dbReference type="ARBA" id="ARBA00022729"/>
    </source>
</evidence>
<evidence type="ECO:0000256" key="2">
    <source>
        <dbReference type="ARBA" id="ARBA00006275"/>
    </source>
</evidence>
<accession>F4KY36</accession>
<evidence type="ECO:0000256" key="4">
    <source>
        <dbReference type="ARBA" id="ARBA00023136"/>
    </source>
</evidence>
<feature type="signal peptide" evidence="6">
    <location>
        <begin position="1"/>
        <end position="20"/>
    </location>
</feature>
<dbReference type="eggNOG" id="COG3193">
    <property type="taxonomic scope" value="Bacteria"/>
</dbReference>
<dbReference type="OrthoDB" id="617686at2"/>